<sequence length="89" mass="10151">METTRLSSKGQVIIPKSIRAAHHWDAGTEFIVEEQGDSIILRPLKPFPPSRLEEGLGCTDYQGKAKSLEEMDKGIAESLRRRWSKKEKR</sequence>
<dbReference type="Gene3D" id="2.10.260.10">
    <property type="match status" value="1"/>
</dbReference>
<name>A0A4V1AVI7_9GAMM</name>
<dbReference type="Pfam" id="PF04014">
    <property type="entry name" value="MazE_antitoxin"/>
    <property type="match status" value="1"/>
</dbReference>
<evidence type="ECO:0000313" key="4">
    <source>
        <dbReference type="Proteomes" id="UP000294325"/>
    </source>
</evidence>
<dbReference type="SUPFAM" id="SSF89447">
    <property type="entry name" value="AbrB/MazE/MraZ-like"/>
    <property type="match status" value="1"/>
</dbReference>
<dbReference type="SMART" id="SM00966">
    <property type="entry name" value="SpoVT_AbrB"/>
    <property type="match status" value="1"/>
</dbReference>
<dbReference type="AlphaFoldDB" id="A0A4V1AVI7"/>
<dbReference type="KEGG" id="nwr:E3U44_01210"/>
<dbReference type="PROSITE" id="PS51740">
    <property type="entry name" value="SPOVT_ABRB"/>
    <property type="match status" value="1"/>
</dbReference>
<organism evidence="3 4">
    <name type="scientific">Nitrosococcus wardiae</name>
    <dbReference type="NCBI Taxonomy" id="1814290"/>
    <lineage>
        <taxon>Bacteria</taxon>
        <taxon>Pseudomonadati</taxon>
        <taxon>Pseudomonadota</taxon>
        <taxon>Gammaproteobacteria</taxon>
        <taxon>Chromatiales</taxon>
        <taxon>Chromatiaceae</taxon>
        <taxon>Nitrosococcus</taxon>
    </lineage>
</organism>
<dbReference type="GO" id="GO:0003677">
    <property type="term" value="F:DNA binding"/>
    <property type="evidence" value="ECO:0007669"/>
    <property type="project" value="UniProtKB-UniRule"/>
</dbReference>
<dbReference type="InterPro" id="IPR037914">
    <property type="entry name" value="SpoVT-AbrB_sf"/>
</dbReference>
<dbReference type="InterPro" id="IPR007159">
    <property type="entry name" value="SpoVT-AbrB_dom"/>
</dbReference>
<evidence type="ECO:0000256" key="1">
    <source>
        <dbReference type="PROSITE-ProRule" id="PRU01076"/>
    </source>
</evidence>
<keyword evidence="4" id="KW-1185">Reference proteome</keyword>
<accession>A0A4V1AVI7</accession>
<protein>
    <submittedName>
        <fullName evidence="3">AbrB/MazE/SpoVT family DNA-binding domain-containing protein</fullName>
    </submittedName>
</protein>
<dbReference type="Proteomes" id="UP000294325">
    <property type="component" value="Chromosome"/>
</dbReference>
<reference evidence="3 4" key="1">
    <citation type="submission" date="2019-03" db="EMBL/GenBank/DDBJ databases">
        <title>The genome sequence of Nitrosococcus wardiae strain D1FHST reveals the archetypal metabolic capacity of ammonia-oxidizing Gammaproteobacteria.</title>
        <authorList>
            <person name="Wang L."/>
            <person name="Lim C.K."/>
            <person name="Hanson T.E."/>
            <person name="Dang H."/>
            <person name="Klotz M.G."/>
        </authorList>
    </citation>
    <scope>NUCLEOTIDE SEQUENCE [LARGE SCALE GENOMIC DNA]</scope>
    <source>
        <strain evidence="3 4">D1FHS</strain>
    </source>
</reference>
<gene>
    <name evidence="3" type="ORF">E3U44_01210</name>
</gene>
<feature type="domain" description="SpoVT-AbrB" evidence="2">
    <location>
        <begin position="1"/>
        <end position="46"/>
    </location>
</feature>
<dbReference type="NCBIfam" id="TIGR01439">
    <property type="entry name" value="lp_hng_hel_AbrB"/>
    <property type="match status" value="1"/>
</dbReference>
<dbReference type="EMBL" id="CP038033">
    <property type="protein sequence ID" value="QBQ53275.1"/>
    <property type="molecule type" value="Genomic_DNA"/>
</dbReference>
<evidence type="ECO:0000259" key="2">
    <source>
        <dbReference type="PROSITE" id="PS51740"/>
    </source>
</evidence>
<evidence type="ECO:0000313" key="3">
    <source>
        <dbReference type="EMBL" id="QBQ53275.1"/>
    </source>
</evidence>
<keyword evidence="1 3" id="KW-0238">DNA-binding</keyword>
<proteinExistence type="predicted"/>
<dbReference type="OrthoDB" id="9811597at2"/>
<dbReference type="RefSeq" id="WP_134356291.1">
    <property type="nucleotide sequence ID" value="NZ_CP038033.1"/>
</dbReference>